<dbReference type="GO" id="GO:0005688">
    <property type="term" value="C:U6 snRNP"/>
    <property type="evidence" value="ECO:0007669"/>
    <property type="project" value="UniProtKB-UniRule"/>
</dbReference>
<organism evidence="9 10">
    <name type="scientific">Tropilaelaps mercedesae</name>
    <dbReference type="NCBI Taxonomy" id="418985"/>
    <lineage>
        <taxon>Eukaryota</taxon>
        <taxon>Metazoa</taxon>
        <taxon>Ecdysozoa</taxon>
        <taxon>Arthropoda</taxon>
        <taxon>Chelicerata</taxon>
        <taxon>Arachnida</taxon>
        <taxon>Acari</taxon>
        <taxon>Parasitiformes</taxon>
        <taxon>Mesostigmata</taxon>
        <taxon>Gamasina</taxon>
        <taxon>Dermanyssoidea</taxon>
        <taxon>Laelapidae</taxon>
        <taxon>Tropilaelaps</taxon>
    </lineage>
</organism>
<dbReference type="CDD" id="cd01727">
    <property type="entry name" value="LSm8"/>
    <property type="match status" value="1"/>
</dbReference>
<dbReference type="Pfam" id="PF01423">
    <property type="entry name" value="LSM"/>
    <property type="match status" value="1"/>
</dbReference>
<dbReference type="InParanoid" id="A0A1V9XU51"/>
<dbReference type="Gene3D" id="2.30.30.100">
    <property type="match status" value="1"/>
</dbReference>
<keyword evidence="6 7" id="KW-0687">Ribonucleoprotein</keyword>
<keyword evidence="7" id="KW-0507">mRNA processing</keyword>
<dbReference type="FunCoup" id="A0A1V9XU51">
    <property type="interactions" value="1093"/>
</dbReference>
<keyword evidence="3 7" id="KW-0694">RNA-binding</keyword>
<evidence type="ECO:0000256" key="7">
    <source>
        <dbReference type="RuleBase" id="RU365048"/>
    </source>
</evidence>
<keyword evidence="2 7" id="KW-0747">Spliceosome</keyword>
<dbReference type="OrthoDB" id="10263346at2759"/>
<accession>A0A1V9XU51</accession>
<evidence type="ECO:0000313" key="10">
    <source>
        <dbReference type="Proteomes" id="UP000192247"/>
    </source>
</evidence>
<keyword evidence="4 7" id="KW-0508">mRNA splicing</keyword>
<comment type="similarity">
    <text evidence="7">Belongs to the snRNP Sm proteins family.</text>
</comment>
<dbReference type="GO" id="GO:0046540">
    <property type="term" value="C:U4/U6 x U5 tri-snRNP complex"/>
    <property type="evidence" value="ECO:0007669"/>
    <property type="project" value="UniProtKB-UniRule"/>
</dbReference>
<evidence type="ECO:0000256" key="4">
    <source>
        <dbReference type="ARBA" id="ARBA00023187"/>
    </source>
</evidence>
<comment type="subcellular location">
    <subcellularLocation>
        <location evidence="1 7">Nucleus</location>
    </subcellularLocation>
</comment>
<dbReference type="InterPro" id="IPR044642">
    <property type="entry name" value="PTHR15588"/>
</dbReference>
<evidence type="ECO:0000256" key="3">
    <source>
        <dbReference type="ARBA" id="ARBA00022884"/>
    </source>
</evidence>
<keyword evidence="10" id="KW-1185">Reference proteome</keyword>
<evidence type="ECO:0000313" key="9">
    <source>
        <dbReference type="EMBL" id="OQR77026.1"/>
    </source>
</evidence>
<dbReference type="InterPro" id="IPR010920">
    <property type="entry name" value="LSM_dom_sf"/>
</dbReference>
<evidence type="ECO:0000256" key="1">
    <source>
        <dbReference type="ARBA" id="ARBA00004123"/>
    </source>
</evidence>
<dbReference type="GO" id="GO:0003729">
    <property type="term" value="F:mRNA binding"/>
    <property type="evidence" value="ECO:0007669"/>
    <property type="project" value="TreeGrafter"/>
</dbReference>
<dbReference type="PANTHER" id="PTHR15588">
    <property type="entry name" value="LSM1"/>
    <property type="match status" value="1"/>
</dbReference>
<dbReference type="PANTHER" id="PTHR15588:SF9">
    <property type="entry name" value="U6 SNRNA-ASSOCIATED SM-LIKE PROTEIN LSM8"/>
    <property type="match status" value="1"/>
</dbReference>
<evidence type="ECO:0000256" key="6">
    <source>
        <dbReference type="ARBA" id="ARBA00023274"/>
    </source>
</evidence>
<feature type="domain" description="Sm" evidence="8">
    <location>
        <begin position="9"/>
        <end position="52"/>
    </location>
</feature>
<dbReference type="GO" id="GO:0071011">
    <property type="term" value="C:precatalytic spliceosome"/>
    <property type="evidence" value="ECO:0007669"/>
    <property type="project" value="TreeGrafter"/>
</dbReference>
<reference evidence="9 10" key="1">
    <citation type="journal article" date="2017" name="Gigascience">
        <title>Draft genome of the honey bee ectoparasitic mite, Tropilaelaps mercedesae, is shaped by the parasitic life history.</title>
        <authorList>
            <person name="Dong X."/>
            <person name="Armstrong S.D."/>
            <person name="Xia D."/>
            <person name="Makepeace B.L."/>
            <person name="Darby A.C."/>
            <person name="Kadowaki T."/>
        </authorList>
    </citation>
    <scope>NUCLEOTIDE SEQUENCE [LARGE SCALE GENOMIC DNA]</scope>
    <source>
        <strain evidence="9">Wuxi-XJTLU</strain>
    </source>
</reference>
<dbReference type="STRING" id="418985.A0A1V9XU51"/>
<name>A0A1V9XU51_9ACAR</name>
<dbReference type="EMBL" id="MNPL01004038">
    <property type="protein sequence ID" value="OQR77026.1"/>
    <property type="molecule type" value="Genomic_DNA"/>
</dbReference>
<dbReference type="AlphaFoldDB" id="A0A1V9XU51"/>
<dbReference type="InterPro" id="IPR034103">
    <property type="entry name" value="Lsm8"/>
</dbReference>
<evidence type="ECO:0000259" key="8">
    <source>
        <dbReference type="Pfam" id="PF01423"/>
    </source>
</evidence>
<dbReference type="Proteomes" id="UP000192247">
    <property type="component" value="Unassembled WGS sequence"/>
</dbReference>
<comment type="function">
    <text evidence="7">Plays role in pre-mRNA splicing as component of the U4/U6-U5 tri-snRNP complex that is involved in spliceosome assembly, and as component of the precatalytic spliceosome (spliceosome B complex). The heptameric LSM2-8 complex binds specifically to the 3'-terminal U-tract of U6 snRNA.</text>
</comment>
<gene>
    <name evidence="7" type="primary">LSM8</name>
    <name evidence="9" type="ORF">BIW11_07386</name>
</gene>
<dbReference type="GO" id="GO:0016740">
    <property type="term" value="F:transferase activity"/>
    <property type="evidence" value="ECO:0007669"/>
    <property type="project" value="UniProtKB-KW"/>
</dbReference>
<dbReference type="GO" id="GO:0000398">
    <property type="term" value="P:mRNA splicing, via spliceosome"/>
    <property type="evidence" value="ECO:0007669"/>
    <property type="project" value="UniProtKB-UniRule"/>
</dbReference>
<dbReference type="InterPro" id="IPR001163">
    <property type="entry name" value="Sm_dom_euk/arc"/>
</dbReference>
<keyword evidence="5 7" id="KW-0539">Nucleus</keyword>
<dbReference type="SUPFAM" id="SSF50182">
    <property type="entry name" value="Sm-like ribonucleoproteins"/>
    <property type="match status" value="1"/>
</dbReference>
<evidence type="ECO:0000256" key="2">
    <source>
        <dbReference type="ARBA" id="ARBA00022728"/>
    </source>
</evidence>
<comment type="caution">
    <text evidence="9">The sequence shown here is derived from an EMBL/GenBank/DDBJ whole genome shotgun (WGS) entry which is preliminary data.</text>
</comment>
<proteinExistence type="inferred from homology"/>
<evidence type="ECO:0000256" key="5">
    <source>
        <dbReference type="ARBA" id="ARBA00023242"/>
    </source>
</evidence>
<protein>
    <recommendedName>
        <fullName evidence="7">U6 snRNA-associated Sm-like protein LSm8</fullName>
    </recommendedName>
</protein>
<comment type="subunit">
    <text evidence="7">LSm subunits form a heteromer with a doughnut shape.</text>
</comment>
<sequence length="77" mass="8721">MPHGASCRVGFDQTINIILQDSHERIFSMQEGVQRVPMGLYIIRGDNVVLVGELDDELDRQIDHDSTRADPLNHVVH</sequence>
<keyword evidence="9" id="KW-0808">Transferase</keyword>